<name>R4TGD3_9CAUD</name>
<evidence type="ECO:0000256" key="1">
    <source>
        <dbReference type="SAM" id="MobiDB-lite"/>
    </source>
</evidence>
<dbReference type="RefSeq" id="YP_008058731.1">
    <property type="nucleotide sequence ID" value="NC_021322.1"/>
</dbReference>
<sequence length="87" mass="10170">MIHCQRQPRHHHTGFDPEGKPPFHRGVFFTLIVPFPADHDWPAHAVHTARPRTRDDAFHVVIEESLQRLHSGFYAIRQTVRLVLVFS</sequence>
<protein>
    <submittedName>
        <fullName evidence="2">Uncharacterized protein</fullName>
    </submittedName>
</protein>
<dbReference type="Proteomes" id="UP000203449">
    <property type="component" value="Segment"/>
</dbReference>
<reference evidence="2 3" key="1">
    <citation type="submission" date="2012-12" db="EMBL/GenBank/DDBJ databases">
        <authorList>
            <person name="Sencilo A."/>
            <person name="Jacobs-Sera D."/>
            <person name="Russell D.A."/>
            <person name="Ko C."/>
            <person name="Atanasova N."/>
            <person name="Osterlund E."/>
            <person name="Oksanen H.M."/>
            <person name="Bamford D.H."/>
            <person name="Hatfull G.F."/>
            <person name="Roine E."/>
            <person name="Hendrix R.W."/>
        </authorList>
    </citation>
    <scope>NUCLEOTIDE SEQUENCE [LARGE SCALE GENOMIC DNA]</scope>
</reference>
<dbReference type="KEGG" id="vg:16194228"/>
<proteinExistence type="predicted"/>
<organism evidence="2 3">
    <name type="scientific">Haloarcula hispanica tailed virus 1</name>
    <dbReference type="NCBI Taxonomy" id="1273750"/>
    <lineage>
        <taxon>Viruses</taxon>
        <taxon>Duplodnaviria</taxon>
        <taxon>Heunggongvirae</taxon>
        <taxon>Uroviricota</taxon>
        <taxon>Caudoviricetes</taxon>
        <taxon>Madisaviridae</taxon>
        <taxon>Clampvirus</taxon>
        <taxon>Clampvirus italiense</taxon>
        <taxon>Clampvirus HHTV1</taxon>
    </lineage>
</organism>
<feature type="region of interest" description="Disordered" evidence="1">
    <location>
        <begin position="1"/>
        <end position="21"/>
    </location>
</feature>
<feature type="compositionally biased region" description="Basic residues" evidence="1">
    <location>
        <begin position="1"/>
        <end position="12"/>
    </location>
</feature>
<gene>
    <name evidence="2" type="primary">41</name>
    <name evidence="2" type="ORF">HHTV1_41</name>
</gene>
<dbReference type="EMBL" id="KC292025">
    <property type="protein sequence ID" value="AGM11296.1"/>
    <property type="molecule type" value="Genomic_DNA"/>
</dbReference>
<keyword evidence="3" id="KW-1185">Reference proteome</keyword>
<accession>R4TGD3</accession>
<dbReference type="GeneID" id="16194228"/>
<evidence type="ECO:0000313" key="2">
    <source>
        <dbReference type="EMBL" id="AGM11296.1"/>
    </source>
</evidence>
<evidence type="ECO:0000313" key="3">
    <source>
        <dbReference type="Proteomes" id="UP000203449"/>
    </source>
</evidence>